<dbReference type="Proteomes" id="UP001610444">
    <property type="component" value="Unassembled WGS sequence"/>
</dbReference>
<dbReference type="GeneID" id="98161122"/>
<proteinExistence type="predicted"/>
<sequence>MSGLEIVGVVLGVIPVVVASIKKYRERQGRLSFRSKGPVLRRLIQCLETQHFLLVADISVTLSKADVPHEPASAQLSPAIFNDSKVSDAVDDYLGDHRAIYYKAVNRCHAALAQLIESIDGLEPLPRNMTDLVKSYPTSGGQSELPEKIKFPIKREELDRLIQGLETAISTLRCVSDSITALKIQALGHSTSTQVSTFVSAMNTVRDHATRLYTAISGAYPTNCHSQHEARLFLQSRSESNENQRCGVAKPRLTFTVSFSPTLSLPDPVPTYKGNITVVEDNSSNKTLSINDIKDIRLARLSGNAPPSAAMADLCASIRLARERGHILDLALAENKGLTYCQIQDSGTSPSRHILQLSDDLVPLEYLLQGKLGRPWLALPKIALSLTVASSLLQLVSTPWLRIPLTSRSVRFSRSAIESSSLTKSTIPEPFVEERFAMTNGITNGCKTCSVREYTLELGILLLEIQHWRTLDAYRAERSSKGHPDPGSRGDLAHMWAEETKFDMLEFQSEAIKRCLLCMFATKFATPDWDDGVLCKSIAEHVIRPLQEHCPLGLR</sequence>
<dbReference type="EMBL" id="JBFXLR010000028">
    <property type="protein sequence ID" value="KAL2847595.1"/>
    <property type="molecule type" value="Genomic_DNA"/>
</dbReference>
<evidence type="ECO:0000313" key="2">
    <source>
        <dbReference type="EMBL" id="KAL2847595.1"/>
    </source>
</evidence>
<evidence type="ECO:0000259" key="1">
    <source>
        <dbReference type="Pfam" id="PF24476"/>
    </source>
</evidence>
<gene>
    <name evidence="2" type="ORF">BJX68DRAFT_267998</name>
</gene>
<keyword evidence="3" id="KW-1185">Reference proteome</keyword>
<dbReference type="PANTHER" id="PTHR35186">
    <property type="entry name" value="ANK_REP_REGION DOMAIN-CONTAINING PROTEIN"/>
    <property type="match status" value="1"/>
</dbReference>
<accession>A0ABR4K5K7</accession>
<name>A0ABR4K5K7_9EURO</name>
<dbReference type="InterPro" id="IPR056002">
    <property type="entry name" value="DUF7580"/>
</dbReference>
<evidence type="ECO:0000313" key="3">
    <source>
        <dbReference type="Proteomes" id="UP001610444"/>
    </source>
</evidence>
<dbReference type="RefSeq" id="XP_070897776.1">
    <property type="nucleotide sequence ID" value="XM_071045958.1"/>
</dbReference>
<organism evidence="2 3">
    <name type="scientific">Aspergillus pseudodeflectus</name>
    <dbReference type="NCBI Taxonomy" id="176178"/>
    <lineage>
        <taxon>Eukaryota</taxon>
        <taxon>Fungi</taxon>
        <taxon>Dikarya</taxon>
        <taxon>Ascomycota</taxon>
        <taxon>Pezizomycotina</taxon>
        <taxon>Eurotiomycetes</taxon>
        <taxon>Eurotiomycetidae</taxon>
        <taxon>Eurotiales</taxon>
        <taxon>Aspergillaceae</taxon>
        <taxon>Aspergillus</taxon>
        <taxon>Aspergillus subgen. Nidulantes</taxon>
    </lineage>
</organism>
<dbReference type="Pfam" id="PF24476">
    <property type="entry name" value="DUF7580"/>
    <property type="match status" value="1"/>
</dbReference>
<reference evidence="2 3" key="1">
    <citation type="submission" date="2024-07" db="EMBL/GenBank/DDBJ databases">
        <title>Section-level genome sequencing and comparative genomics of Aspergillus sections Usti and Cavernicolus.</title>
        <authorList>
            <consortium name="Lawrence Berkeley National Laboratory"/>
            <person name="Nybo J.L."/>
            <person name="Vesth T.C."/>
            <person name="Theobald S."/>
            <person name="Frisvad J.C."/>
            <person name="Larsen T.O."/>
            <person name="Kjaerboelling I."/>
            <person name="Rothschild-Mancinelli K."/>
            <person name="Lyhne E.K."/>
            <person name="Kogle M.E."/>
            <person name="Barry K."/>
            <person name="Clum A."/>
            <person name="Na H."/>
            <person name="Ledsgaard L."/>
            <person name="Lin J."/>
            <person name="Lipzen A."/>
            <person name="Kuo A."/>
            <person name="Riley R."/>
            <person name="Mondo S."/>
            <person name="LaButti K."/>
            <person name="Haridas S."/>
            <person name="Pangalinan J."/>
            <person name="Salamov A.A."/>
            <person name="Simmons B.A."/>
            <person name="Magnuson J.K."/>
            <person name="Chen J."/>
            <person name="Drula E."/>
            <person name="Henrissat B."/>
            <person name="Wiebenga A."/>
            <person name="Lubbers R.J."/>
            <person name="Gomes A.C."/>
            <person name="Macurrencykelacurrency M.R."/>
            <person name="Stajich J."/>
            <person name="Grigoriev I.V."/>
            <person name="Mortensen U.H."/>
            <person name="De vries R.P."/>
            <person name="Baker S.E."/>
            <person name="Andersen M.R."/>
        </authorList>
    </citation>
    <scope>NUCLEOTIDE SEQUENCE [LARGE SCALE GENOMIC DNA]</scope>
    <source>
        <strain evidence="2 3">CBS 756.74</strain>
    </source>
</reference>
<feature type="domain" description="DUF7580" evidence="1">
    <location>
        <begin position="204"/>
        <end position="550"/>
    </location>
</feature>
<dbReference type="PANTHER" id="PTHR35186:SF4">
    <property type="entry name" value="PRION-INHIBITION AND PROPAGATION HELO DOMAIN-CONTAINING PROTEIN"/>
    <property type="match status" value="1"/>
</dbReference>
<comment type="caution">
    <text evidence="2">The sequence shown here is derived from an EMBL/GenBank/DDBJ whole genome shotgun (WGS) entry which is preliminary data.</text>
</comment>
<protein>
    <recommendedName>
        <fullName evidence="1">DUF7580 domain-containing protein</fullName>
    </recommendedName>
</protein>